<organism evidence="1 2">
    <name type="scientific">Scyliorhinus torazame</name>
    <name type="common">Cloudy catshark</name>
    <name type="synonym">Catulus torazame</name>
    <dbReference type="NCBI Taxonomy" id="75743"/>
    <lineage>
        <taxon>Eukaryota</taxon>
        <taxon>Metazoa</taxon>
        <taxon>Chordata</taxon>
        <taxon>Craniata</taxon>
        <taxon>Vertebrata</taxon>
        <taxon>Chondrichthyes</taxon>
        <taxon>Elasmobranchii</taxon>
        <taxon>Galeomorphii</taxon>
        <taxon>Galeoidea</taxon>
        <taxon>Carcharhiniformes</taxon>
        <taxon>Scyliorhinidae</taxon>
        <taxon>Scyliorhinus</taxon>
    </lineage>
</organism>
<gene>
    <name evidence="1" type="ORF">scyTo_0013197</name>
</gene>
<dbReference type="Proteomes" id="UP000288216">
    <property type="component" value="Unassembled WGS sequence"/>
</dbReference>
<dbReference type="AlphaFoldDB" id="A0A401NR52"/>
<proteinExistence type="predicted"/>
<name>A0A401NR52_SCYTO</name>
<sequence length="96" mass="10719">MLSINWVNGCGRAMSWQGRCEGPSGLCGEAGVDMGWGRVGDFLIHPRNDWSYLHPQSPPMKICKIGGDPIYLCWISTPFSFSFFCACVMKSRLQDI</sequence>
<reference evidence="1 2" key="1">
    <citation type="journal article" date="2018" name="Nat. Ecol. Evol.">
        <title>Shark genomes provide insights into elasmobranch evolution and the origin of vertebrates.</title>
        <authorList>
            <person name="Hara Y"/>
            <person name="Yamaguchi K"/>
            <person name="Onimaru K"/>
            <person name="Kadota M"/>
            <person name="Koyanagi M"/>
            <person name="Keeley SD"/>
            <person name="Tatsumi K"/>
            <person name="Tanaka K"/>
            <person name="Motone F"/>
            <person name="Kageyama Y"/>
            <person name="Nozu R"/>
            <person name="Adachi N"/>
            <person name="Nishimura O"/>
            <person name="Nakagawa R"/>
            <person name="Tanegashima C"/>
            <person name="Kiyatake I"/>
            <person name="Matsumoto R"/>
            <person name="Murakumo K"/>
            <person name="Nishida K"/>
            <person name="Terakita A"/>
            <person name="Kuratani S"/>
            <person name="Sato K"/>
            <person name="Hyodo S Kuraku.S."/>
        </authorList>
    </citation>
    <scope>NUCLEOTIDE SEQUENCE [LARGE SCALE GENOMIC DNA]</scope>
</reference>
<evidence type="ECO:0000313" key="2">
    <source>
        <dbReference type="Proteomes" id="UP000288216"/>
    </source>
</evidence>
<keyword evidence="2" id="KW-1185">Reference proteome</keyword>
<comment type="caution">
    <text evidence="1">The sequence shown here is derived from an EMBL/GenBank/DDBJ whole genome shotgun (WGS) entry which is preliminary data.</text>
</comment>
<accession>A0A401NR52</accession>
<protein>
    <submittedName>
        <fullName evidence="1">Uncharacterized protein</fullName>
    </submittedName>
</protein>
<evidence type="ECO:0000313" key="1">
    <source>
        <dbReference type="EMBL" id="GCB63383.1"/>
    </source>
</evidence>
<dbReference type="EMBL" id="BFAA01006648">
    <property type="protein sequence ID" value="GCB63383.1"/>
    <property type="molecule type" value="Genomic_DNA"/>
</dbReference>